<dbReference type="WBParaSite" id="L893_g14228.t1">
    <property type="protein sequence ID" value="L893_g14228.t1"/>
    <property type="gene ID" value="L893_g14228"/>
</dbReference>
<protein>
    <submittedName>
        <fullName evidence="2">RNA polymerase beta subunit</fullName>
    </submittedName>
</protein>
<keyword evidence="1" id="KW-1185">Reference proteome</keyword>
<organism evidence="1 2">
    <name type="scientific">Steinernema glaseri</name>
    <dbReference type="NCBI Taxonomy" id="37863"/>
    <lineage>
        <taxon>Eukaryota</taxon>
        <taxon>Metazoa</taxon>
        <taxon>Ecdysozoa</taxon>
        <taxon>Nematoda</taxon>
        <taxon>Chromadorea</taxon>
        <taxon>Rhabditida</taxon>
        <taxon>Tylenchina</taxon>
        <taxon>Panagrolaimomorpha</taxon>
        <taxon>Strongyloidoidea</taxon>
        <taxon>Steinernematidae</taxon>
        <taxon>Steinernema</taxon>
    </lineage>
</organism>
<reference evidence="2" key="1">
    <citation type="submission" date="2016-11" db="UniProtKB">
        <authorList>
            <consortium name="WormBaseParasite"/>
        </authorList>
    </citation>
    <scope>IDENTIFICATION</scope>
</reference>
<evidence type="ECO:0000313" key="2">
    <source>
        <dbReference type="WBParaSite" id="L893_g14228.t1"/>
    </source>
</evidence>
<proteinExistence type="predicted"/>
<evidence type="ECO:0000313" key="1">
    <source>
        <dbReference type="Proteomes" id="UP000095287"/>
    </source>
</evidence>
<accession>A0A1I7Y9Y7</accession>
<dbReference type="AntiFam" id="ANF00142">
    <property type="entry name" value="Shadow ORF (opposite yadG)"/>
</dbReference>
<dbReference type="AlphaFoldDB" id="A0A1I7Y9Y7"/>
<dbReference type="Proteomes" id="UP000095287">
    <property type="component" value="Unplaced"/>
</dbReference>
<name>A0A1I7Y9Y7_9BILA</name>
<dbReference type="AntiFam" id="ANF00095">
    <property type="entry name" value="Shadow ORF (opposite ABC transporters)"/>
</dbReference>
<sequence length="346" mass="36178">GFTDVVVGDQHADALGLEVVDDLLDVAHGDRVDTGERFVEQDELGRGGQCPGNLHPAPLTTGQAHAQVVADVADVKFLQQAFKLLAATIAVEFLAGLEDRHDVVGHRQLAKDRGFLRQVADAGTCATMHGLVADVQVVDQHAALVGLYQADDHVEAGGLAGAVGAEQADDLAAVDGQADITHDLPAFVGLGQVLGFEGCHLLGLLLRLDHHVDARTRLGDFATATSGSDLLHRVVDDFLAFGGVAFIDDLGAVDQHDAVLWRIVLNGLAVALHLVRLGCALLLLEVGQVAHRGHDVDIAGGSAGDGHGVAFDHHRALGDDHVTGIGGNAFLVIQLSLVSLDTDRLI</sequence>